<evidence type="ECO:0000256" key="1">
    <source>
        <dbReference type="SAM" id="MobiDB-lite"/>
    </source>
</evidence>
<comment type="caution">
    <text evidence="2">The sequence shown here is derived from an EMBL/GenBank/DDBJ whole genome shotgun (WGS) entry which is preliminary data.</text>
</comment>
<dbReference type="AlphaFoldDB" id="A0AAN9KNQ6"/>
<evidence type="ECO:0000313" key="2">
    <source>
        <dbReference type="EMBL" id="KAK7319508.1"/>
    </source>
</evidence>
<reference evidence="2 3" key="1">
    <citation type="submission" date="2024-01" db="EMBL/GenBank/DDBJ databases">
        <title>The genomes of 5 underutilized Papilionoideae crops provide insights into root nodulation and disease resistance.</title>
        <authorList>
            <person name="Yuan L."/>
        </authorList>
    </citation>
    <scope>NUCLEOTIDE SEQUENCE [LARGE SCALE GENOMIC DNA]</scope>
    <source>
        <strain evidence="2">LY-2023</strain>
        <tissue evidence="2">Leaf</tissue>
    </source>
</reference>
<dbReference type="EMBL" id="JAYKXN010000001">
    <property type="protein sequence ID" value="KAK7319508.1"/>
    <property type="molecule type" value="Genomic_DNA"/>
</dbReference>
<protein>
    <submittedName>
        <fullName evidence="2">Uncharacterized protein</fullName>
    </submittedName>
</protein>
<gene>
    <name evidence="2" type="ORF">RJT34_04229</name>
</gene>
<name>A0AAN9KNQ6_CLITE</name>
<accession>A0AAN9KNQ6</accession>
<dbReference type="Proteomes" id="UP001359559">
    <property type="component" value="Unassembled WGS sequence"/>
</dbReference>
<organism evidence="2 3">
    <name type="scientific">Clitoria ternatea</name>
    <name type="common">Butterfly pea</name>
    <dbReference type="NCBI Taxonomy" id="43366"/>
    <lineage>
        <taxon>Eukaryota</taxon>
        <taxon>Viridiplantae</taxon>
        <taxon>Streptophyta</taxon>
        <taxon>Embryophyta</taxon>
        <taxon>Tracheophyta</taxon>
        <taxon>Spermatophyta</taxon>
        <taxon>Magnoliopsida</taxon>
        <taxon>eudicotyledons</taxon>
        <taxon>Gunneridae</taxon>
        <taxon>Pentapetalae</taxon>
        <taxon>rosids</taxon>
        <taxon>fabids</taxon>
        <taxon>Fabales</taxon>
        <taxon>Fabaceae</taxon>
        <taxon>Papilionoideae</taxon>
        <taxon>50 kb inversion clade</taxon>
        <taxon>NPAAA clade</taxon>
        <taxon>indigoferoid/millettioid clade</taxon>
        <taxon>Phaseoleae</taxon>
        <taxon>Clitoria</taxon>
    </lineage>
</organism>
<proteinExistence type="predicted"/>
<feature type="region of interest" description="Disordered" evidence="1">
    <location>
        <begin position="1"/>
        <end position="37"/>
    </location>
</feature>
<keyword evidence="3" id="KW-1185">Reference proteome</keyword>
<evidence type="ECO:0000313" key="3">
    <source>
        <dbReference type="Proteomes" id="UP001359559"/>
    </source>
</evidence>
<sequence>MTKTSGECGFREKQRSGGSGGGREVDSGGCRGDGRWRWTGKNRDQMLMFPSKMFSGINDVKMLHID</sequence>